<name>A0A4P9VI68_9GAMM</name>
<keyword evidence="1" id="KW-0732">Signal</keyword>
<evidence type="ECO:0008006" key="4">
    <source>
        <dbReference type="Google" id="ProtNLM"/>
    </source>
</evidence>
<organism evidence="2 3">
    <name type="scientific">Zooshikella ganghwensis</name>
    <dbReference type="NCBI Taxonomy" id="202772"/>
    <lineage>
        <taxon>Bacteria</taxon>
        <taxon>Pseudomonadati</taxon>
        <taxon>Pseudomonadota</taxon>
        <taxon>Gammaproteobacteria</taxon>
        <taxon>Oceanospirillales</taxon>
        <taxon>Zooshikellaceae</taxon>
        <taxon>Zooshikella</taxon>
    </lineage>
</organism>
<sequence>MNKYLKYGLMVALSTIVTMANSQTSKTEMGVNVNKALWRINPNTYKLMDAVNAKWYRGMFFLLEYYDKYKKGEDWYTSSYLANFIQAKRDNPHYKMVLSIYWSFADKNMKLPAPGSTQMNDYKGFLQEVLNYVGHDIDKLVISNEPMWNTLASDRVTNQDTGINPSVEFHKQVAQVISEWKQNNNGDLDIYVGALNALHKAENRDADDVVGMIKFANTTPWIKGIDIHPHTRNMEDLESIMFEAREMLNSDKDIIMTEYSLVWRWAQHLKNKLPEAFATQYNYPMEYTFKNYLEKAQRKRVSKKEWNDLFSQLDWWVPHFPKYVYKWSQQYGVSVTNYAFGNNMPLLNQELPIDDAAPFFLNQLYQGRFVQPTADGLSKHAFIWQSFKQVNATN</sequence>
<protein>
    <recommendedName>
        <fullName evidence="4">Glycoside hydrolase family 5 domain-containing protein</fullName>
    </recommendedName>
</protein>
<dbReference type="SUPFAM" id="SSF51445">
    <property type="entry name" value="(Trans)glycosidases"/>
    <property type="match status" value="1"/>
</dbReference>
<feature type="signal peptide" evidence="1">
    <location>
        <begin position="1"/>
        <end position="20"/>
    </location>
</feature>
<dbReference type="Proteomes" id="UP000257039">
    <property type="component" value="Unassembled WGS sequence"/>
</dbReference>
<proteinExistence type="predicted"/>
<evidence type="ECO:0000313" key="3">
    <source>
        <dbReference type="Proteomes" id="UP000257039"/>
    </source>
</evidence>
<reference evidence="2 3" key="1">
    <citation type="submission" date="2017-04" db="EMBL/GenBank/DDBJ databases">
        <title>Draft genome sequence of Zooshikella ganghwensis VG4 isolated from Red Sea sediments.</title>
        <authorList>
            <person name="Rehman Z."/>
            <person name="Alam I."/>
            <person name="Kamau A."/>
            <person name="Bajic V."/>
            <person name="Leiknes T."/>
        </authorList>
    </citation>
    <scope>NUCLEOTIDE SEQUENCE [LARGE SCALE GENOMIC DNA]</scope>
    <source>
        <strain evidence="2 3">VG4</strain>
    </source>
</reference>
<evidence type="ECO:0000256" key="1">
    <source>
        <dbReference type="SAM" id="SignalP"/>
    </source>
</evidence>
<dbReference type="AlphaFoldDB" id="A0A4P9VI68"/>
<gene>
    <name evidence="2" type="ORF">B9G39_04855</name>
</gene>
<keyword evidence="3" id="KW-1185">Reference proteome</keyword>
<accession>A0A4P9VI68</accession>
<comment type="caution">
    <text evidence="2">The sequence shown here is derived from an EMBL/GenBank/DDBJ whole genome shotgun (WGS) entry which is preliminary data.</text>
</comment>
<feature type="chain" id="PRO_5020449781" description="Glycoside hydrolase family 5 domain-containing protein" evidence="1">
    <location>
        <begin position="21"/>
        <end position="394"/>
    </location>
</feature>
<dbReference type="EMBL" id="NDXW01000001">
    <property type="protein sequence ID" value="RDH42833.1"/>
    <property type="molecule type" value="Genomic_DNA"/>
</dbReference>
<dbReference type="InterPro" id="IPR017853">
    <property type="entry name" value="GH"/>
</dbReference>
<evidence type="ECO:0000313" key="2">
    <source>
        <dbReference type="EMBL" id="RDH42833.1"/>
    </source>
</evidence>
<dbReference type="RefSeq" id="WP_094786278.1">
    <property type="nucleotide sequence ID" value="NZ_NDXW01000001.1"/>
</dbReference>